<dbReference type="InterPro" id="IPR050469">
    <property type="entry name" value="Diguanylate_Cyclase"/>
</dbReference>
<dbReference type="eggNOG" id="COG2202">
    <property type="taxonomic scope" value="Bacteria"/>
</dbReference>
<dbReference type="NCBIfam" id="TIGR00254">
    <property type="entry name" value="GGDEF"/>
    <property type="match status" value="1"/>
</dbReference>
<gene>
    <name evidence="5" type="ordered locus">Mpe_A3496</name>
</gene>
<dbReference type="NCBIfam" id="TIGR00229">
    <property type="entry name" value="sensory_box"/>
    <property type="match status" value="1"/>
</dbReference>
<dbReference type="InterPro" id="IPR000160">
    <property type="entry name" value="GGDEF_dom"/>
</dbReference>
<dbReference type="SUPFAM" id="SSF55781">
    <property type="entry name" value="GAF domain-like"/>
    <property type="match status" value="1"/>
</dbReference>
<evidence type="ECO:0000313" key="6">
    <source>
        <dbReference type="Proteomes" id="UP000000366"/>
    </source>
</evidence>
<dbReference type="Gene3D" id="3.30.70.270">
    <property type="match status" value="1"/>
</dbReference>
<dbReference type="SMART" id="SM00086">
    <property type="entry name" value="PAC"/>
    <property type="match status" value="1"/>
</dbReference>
<dbReference type="CDD" id="cd01949">
    <property type="entry name" value="GGDEF"/>
    <property type="match status" value="1"/>
</dbReference>
<dbReference type="eggNOG" id="COG3706">
    <property type="taxonomic scope" value="Bacteria"/>
</dbReference>
<reference evidence="5 6" key="1">
    <citation type="journal article" date="2007" name="J. Bacteriol.">
        <title>Whole-genome analysis of the methyl tert-butyl ether-degrading beta-proteobacterium Methylibium petroleiphilum PM1.</title>
        <authorList>
            <person name="Kane S.R."/>
            <person name="Chakicherla A.Y."/>
            <person name="Chain P.S.G."/>
            <person name="Schmidt R."/>
            <person name="Shin M.W."/>
            <person name="Legler T.C."/>
            <person name="Scow K.M."/>
            <person name="Larimer F.W."/>
            <person name="Lucas S.M."/>
            <person name="Richardson P.M."/>
            <person name="Hristova K.R."/>
        </authorList>
    </citation>
    <scope>NUCLEOTIDE SEQUENCE [LARGE SCALE GENOMIC DNA]</scope>
    <source>
        <strain evidence="6">ATCC BAA-1232 / LMG 22953 / PM1</strain>
    </source>
</reference>
<dbReference type="PANTHER" id="PTHR45138:SF9">
    <property type="entry name" value="DIGUANYLATE CYCLASE DGCM-RELATED"/>
    <property type="match status" value="1"/>
</dbReference>
<dbReference type="AlphaFoldDB" id="A2SLL0"/>
<dbReference type="InterPro" id="IPR013655">
    <property type="entry name" value="PAS_fold_3"/>
</dbReference>
<dbReference type="InterPro" id="IPR000014">
    <property type="entry name" value="PAS"/>
</dbReference>
<accession>A2SLL0</accession>
<dbReference type="SUPFAM" id="SSF55785">
    <property type="entry name" value="PYP-like sensor domain (PAS domain)"/>
    <property type="match status" value="1"/>
</dbReference>
<dbReference type="STRING" id="420662.Mpe_A3496"/>
<dbReference type="Proteomes" id="UP000000366">
    <property type="component" value="Chromosome"/>
</dbReference>
<name>A2SLL0_METPP</name>
<dbReference type="eggNOG" id="COG2203">
    <property type="taxonomic scope" value="Bacteria"/>
</dbReference>
<dbReference type="Gene3D" id="3.30.450.40">
    <property type="match status" value="1"/>
</dbReference>
<evidence type="ECO:0000256" key="1">
    <source>
        <dbReference type="ARBA" id="ARBA00012528"/>
    </source>
</evidence>
<dbReference type="PROSITE" id="PS50887">
    <property type="entry name" value="GGDEF"/>
    <property type="match status" value="1"/>
</dbReference>
<dbReference type="InterPro" id="IPR043128">
    <property type="entry name" value="Rev_trsase/Diguanyl_cyclase"/>
</dbReference>
<dbReference type="SMART" id="SM00065">
    <property type="entry name" value="GAF"/>
    <property type="match status" value="1"/>
</dbReference>
<comment type="catalytic activity">
    <reaction evidence="2">
        <text>2 GTP = 3',3'-c-di-GMP + 2 diphosphate</text>
        <dbReference type="Rhea" id="RHEA:24898"/>
        <dbReference type="ChEBI" id="CHEBI:33019"/>
        <dbReference type="ChEBI" id="CHEBI:37565"/>
        <dbReference type="ChEBI" id="CHEBI:58805"/>
        <dbReference type="EC" id="2.7.7.65"/>
    </reaction>
</comment>
<dbReference type="CDD" id="cd00130">
    <property type="entry name" value="PAS"/>
    <property type="match status" value="1"/>
</dbReference>
<dbReference type="KEGG" id="mpt:Mpe_A3496"/>
<dbReference type="GO" id="GO:1902201">
    <property type="term" value="P:negative regulation of bacterial-type flagellum-dependent cell motility"/>
    <property type="evidence" value="ECO:0007669"/>
    <property type="project" value="TreeGrafter"/>
</dbReference>
<evidence type="ECO:0000259" key="3">
    <source>
        <dbReference type="PROSITE" id="PS50113"/>
    </source>
</evidence>
<evidence type="ECO:0000256" key="2">
    <source>
        <dbReference type="ARBA" id="ARBA00034247"/>
    </source>
</evidence>
<dbReference type="HOGENOM" id="CLU_000445_11_32_4"/>
<dbReference type="GO" id="GO:0052621">
    <property type="term" value="F:diguanylate cyclase activity"/>
    <property type="evidence" value="ECO:0007669"/>
    <property type="project" value="UniProtKB-EC"/>
</dbReference>
<feature type="domain" description="PAC" evidence="3">
    <location>
        <begin position="267"/>
        <end position="320"/>
    </location>
</feature>
<dbReference type="FunFam" id="3.30.70.270:FF:000001">
    <property type="entry name" value="Diguanylate cyclase domain protein"/>
    <property type="match status" value="1"/>
</dbReference>
<dbReference type="Pfam" id="PF08447">
    <property type="entry name" value="PAS_3"/>
    <property type="match status" value="1"/>
</dbReference>
<dbReference type="SUPFAM" id="SSF55073">
    <property type="entry name" value="Nucleotide cyclase"/>
    <property type="match status" value="1"/>
</dbReference>
<evidence type="ECO:0000313" key="5">
    <source>
        <dbReference type="EMBL" id="ABM96449.1"/>
    </source>
</evidence>
<dbReference type="GO" id="GO:0005886">
    <property type="term" value="C:plasma membrane"/>
    <property type="evidence" value="ECO:0007669"/>
    <property type="project" value="TreeGrafter"/>
</dbReference>
<dbReference type="EC" id="2.7.7.65" evidence="1"/>
<organism evidence="5 6">
    <name type="scientific">Methylibium petroleiphilum (strain ATCC BAA-1232 / LMG 22953 / PM1)</name>
    <dbReference type="NCBI Taxonomy" id="420662"/>
    <lineage>
        <taxon>Bacteria</taxon>
        <taxon>Pseudomonadati</taxon>
        <taxon>Pseudomonadota</taxon>
        <taxon>Betaproteobacteria</taxon>
        <taxon>Burkholderiales</taxon>
        <taxon>Sphaerotilaceae</taxon>
        <taxon>Methylibium</taxon>
    </lineage>
</organism>
<dbReference type="InterPro" id="IPR001610">
    <property type="entry name" value="PAC"/>
</dbReference>
<protein>
    <recommendedName>
        <fullName evidence="1">diguanylate cyclase</fullName>
        <ecNumber evidence="1">2.7.7.65</ecNumber>
    </recommendedName>
</protein>
<dbReference type="InterPro" id="IPR003018">
    <property type="entry name" value="GAF"/>
</dbReference>
<dbReference type="InterPro" id="IPR035965">
    <property type="entry name" value="PAS-like_dom_sf"/>
</dbReference>
<dbReference type="PROSITE" id="PS50113">
    <property type="entry name" value="PAC"/>
    <property type="match status" value="1"/>
</dbReference>
<proteinExistence type="predicted"/>
<dbReference type="Gene3D" id="3.30.450.20">
    <property type="entry name" value="PAS domain"/>
    <property type="match status" value="1"/>
</dbReference>
<dbReference type="GO" id="GO:0043709">
    <property type="term" value="P:cell adhesion involved in single-species biofilm formation"/>
    <property type="evidence" value="ECO:0007669"/>
    <property type="project" value="TreeGrafter"/>
</dbReference>
<keyword evidence="6" id="KW-1185">Reference proteome</keyword>
<dbReference type="RefSeq" id="WP_011831069.1">
    <property type="nucleotide sequence ID" value="NC_008825.1"/>
</dbReference>
<evidence type="ECO:0000259" key="4">
    <source>
        <dbReference type="PROSITE" id="PS50887"/>
    </source>
</evidence>
<dbReference type="EMBL" id="CP000555">
    <property type="protein sequence ID" value="ABM96449.1"/>
    <property type="molecule type" value="Genomic_DNA"/>
</dbReference>
<dbReference type="PANTHER" id="PTHR45138">
    <property type="entry name" value="REGULATORY COMPONENTS OF SENSORY TRANSDUCTION SYSTEM"/>
    <property type="match status" value="1"/>
</dbReference>
<dbReference type="Pfam" id="PF01590">
    <property type="entry name" value="GAF"/>
    <property type="match status" value="1"/>
</dbReference>
<dbReference type="InterPro" id="IPR029787">
    <property type="entry name" value="Nucleotide_cyclase"/>
</dbReference>
<dbReference type="InterPro" id="IPR029016">
    <property type="entry name" value="GAF-like_dom_sf"/>
</dbReference>
<dbReference type="Pfam" id="PF00990">
    <property type="entry name" value="GGDEF"/>
    <property type="match status" value="1"/>
</dbReference>
<dbReference type="InterPro" id="IPR000700">
    <property type="entry name" value="PAS-assoc_C"/>
</dbReference>
<dbReference type="SMART" id="SM00267">
    <property type="entry name" value="GGDEF"/>
    <property type="match status" value="1"/>
</dbReference>
<sequence length="497" mass="53733">MPAVPAARAENDADRVAHLRRFEILDSLPEGAYDDIVALASQLCGAPIALISLVDAERQWFKARVGLEAQETPRDLAFCDHALLRPDAVFTIPDAHADPRFADNPLVTGPPHIRFYAGAPILVEGGLPMGTVCVIDTQPRLLAPAQAAALQALARQTAALLALRAHTRLAQQQAAELAKTSAEAQRERQRSAELLDLVLRGGNLGLWDIHVPSSVWTANARELEMLGHAADGAGPSTTDWRTLIHPDDWPQVRAALQAHLGGAAPAFQCEHRMRHRAGHWIWVQSHAVVVDRSADGQPLRVVGTHRDVTRRKEAEAEIELAHARLQQLSTTDALTGVGNRRHFDDCLAREWARSARTHQPLALLMIDIDHFKLYNDRYGHPAGDDCLRRVAELITACARRGGEIVARYGGEEFAVLLPGTPIDGARAVAQRCLQALRDGAIEHLASPTDGVVSLSIGVAVRVAGKSIEPKALTDAADAALYEAKRGGRDRLAVGTAG</sequence>
<feature type="domain" description="GGDEF" evidence="4">
    <location>
        <begin position="359"/>
        <end position="496"/>
    </location>
</feature>